<protein>
    <submittedName>
        <fullName evidence="3">Uncharacterized protein</fullName>
    </submittedName>
</protein>
<evidence type="ECO:0000313" key="4">
    <source>
        <dbReference type="Proteomes" id="UP001633002"/>
    </source>
</evidence>
<feature type="compositionally biased region" description="Acidic residues" evidence="2">
    <location>
        <begin position="214"/>
        <end position="226"/>
    </location>
</feature>
<dbReference type="Proteomes" id="UP001633002">
    <property type="component" value="Unassembled WGS sequence"/>
</dbReference>
<feature type="compositionally biased region" description="Acidic residues" evidence="2">
    <location>
        <begin position="128"/>
        <end position="137"/>
    </location>
</feature>
<feature type="region of interest" description="Disordered" evidence="2">
    <location>
        <begin position="119"/>
        <end position="233"/>
    </location>
</feature>
<feature type="compositionally biased region" description="Low complexity" evidence="2">
    <location>
        <begin position="192"/>
        <end position="204"/>
    </location>
</feature>
<gene>
    <name evidence="3" type="ORF">R1sor_000275</name>
</gene>
<evidence type="ECO:0000313" key="3">
    <source>
        <dbReference type="EMBL" id="KAL3682253.1"/>
    </source>
</evidence>
<keyword evidence="1" id="KW-0175">Coiled coil</keyword>
<organism evidence="3 4">
    <name type="scientific">Riccia sorocarpa</name>
    <dbReference type="NCBI Taxonomy" id="122646"/>
    <lineage>
        <taxon>Eukaryota</taxon>
        <taxon>Viridiplantae</taxon>
        <taxon>Streptophyta</taxon>
        <taxon>Embryophyta</taxon>
        <taxon>Marchantiophyta</taxon>
        <taxon>Marchantiopsida</taxon>
        <taxon>Marchantiidae</taxon>
        <taxon>Marchantiales</taxon>
        <taxon>Ricciaceae</taxon>
        <taxon>Riccia</taxon>
    </lineage>
</organism>
<evidence type="ECO:0000256" key="2">
    <source>
        <dbReference type="SAM" id="MobiDB-lite"/>
    </source>
</evidence>
<dbReference type="EMBL" id="JBJQOH010000006">
    <property type="protein sequence ID" value="KAL3682253.1"/>
    <property type="molecule type" value="Genomic_DNA"/>
</dbReference>
<feature type="coiled-coil region" evidence="1">
    <location>
        <begin position="17"/>
        <end position="104"/>
    </location>
</feature>
<comment type="caution">
    <text evidence="3">The sequence shown here is derived from an EMBL/GenBank/DDBJ whole genome shotgun (WGS) entry which is preliminary data.</text>
</comment>
<proteinExistence type="predicted"/>
<accession>A0ABD3GTG8</accession>
<reference evidence="3 4" key="1">
    <citation type="submission" date="2024-09" db="EMBL/GenBank/DDBJ databases">
        <title>Chromosome-scale assembly of Riccia sorocarpa.</title>
        <authorList>
            <person name="Paukszto L."/>
        </authorList>
    </citation>
    <scope>NUCLEOTIDE SEQUENCE [LARGE SCALE GENOMIC DNA]</scope>
    <source>
        <strain evidence="3">LP-2024</strain>
        <tissue evidence="3">Aerial parts of the thallus</tissue>
    </source>
</reference>
<feature type="compositionally biased region" description="Low complexity" evidence="2">
    <location>
        <begin position="163"/>
        <end position="178"/>
    </location>
</feature>
<dbReference type="AlphaFoldDB" id="A0ABD3GTG8"/>
<sequence>MKVTSAESTSKIATALVNNANNEIARHRGRIQTLEVNLEAVRKEAEKNDELATILARKKGYVQKELESCQLTVAVKDKEIQALTAELQKAKEDADRSARDANDQFNKRGEIFAELQALKAKYEKPKGDDEDEEDEESSQGGGDTDTPPRKGKEDEEDPEAGGTSATPRGSPRRSASPPGNQPQGESTAHSGAAVVQHVVVVMEVAQRRPAPEPQVEEGPEGQEGVEENIAPEGFVPHQIEVSESSTGEEGNLHPVPASLRARQLSIAHGESAPQGTVGDSQVKSLQAVIEDPPTITRKEDAWWRK</sequence>
<name>A0ABD3GTG8_9MARC</name>
<keyword evidence="4" id="KW-1185">Reference proteome</keyword>
<evidence type="ECO:0000256" key="1">
    <source>
        <dbReference type="SAM" id="Coils"/>
    </source>
</evidence>